<dbReference type="PANTHER" id="PTHR47687:SF4">
    <property type="entry name" value="G8 DOMAIN-CONTAINING PROTEIN DDB_G0286311-RELATED"/>
    <property type="match status" value="1"/>
</dbReference>
<feature type="non-terminal residue" evidence="2">
    <location>
        <position position="1"/>
    </location>
</feature>
<protein>
    <recommendedName>
        <fullName evidence="1">CEMIP beta-helix domain-containing protein</fullName>
    </recommendedName>
</protein>
<proteinExistence type="predicted"/>
<accession>A0ABQ5SMU4</accession>
<sequence>DFCAGQGPDLAHPADAAAGVFYAANPNNAFKNNAASGGFAGFNFPVLPEPIGDHRWMRATLNPSKRPLLLFDGNTAHSSGYFWIMAGGIYVGGKLWINDADSGKLYYSNGRYEMDTRDDTGTSLVFH</sequence>
<name>A0ABQ5SMU4_9CHLO</name>
<dbReference type="Pfam" id="PF24606">
    <property type="entry name" value="CEMIP_beta-hel"/>
    <property type="match status" value="1"/>
</dbReference>
<dbReference type="EMBL" id="BSDZ01000103">
    <property type="protein sequence ID" value="GLI71307.1"/>
    <property type="molecule type" value="Genomic_DNA"/>
</dbReference>
<comment type="caution">
    <text evidence="2">The sequence shown here is derived from an EMBL/GenBank/DDBJ whole genome shotgun (WGS) entry which is preliminary data.</text>
</comment>
<feature type="domain" description="CEMIP beta-helix" evidence="1">
    <location>
        <begin position="15"/>
        <end position="79"/>
    </location>
</feature>
<evidence type="ECO:0000259" key="1">
    <source>
        <dbReference type="Pfam" id="PF24606"/>
    </source>
</evidence>
<feature type="non-terminal residue" evidence="2">
    <location>
        <position position="127"/>
    </location>
</feature>
<evidence type="ECO:0000313" key="2">
    <source>
        <dbReference type="EMBL" id="GLI71307.1"/>
    </source>
</evidence>
<evidence type="ECO:0000313" key="3">
    <source>
        <dbReference type="Proteomes" id="UP001165090"/>
    </source>
</evidence>
<dbReference type="PANTHER" id="PTHR47687">
    <property type="entry name" value="G8 DOMAIN-CONTAINING PROTEIN DDB_G0288475-RELATED"/>
    <property type="match status" value="1"/>
</dbReference>
<reference evidence="2 3" key="1">
    <citation type="journal article" date="2023" name="IScience">
        <title>Expanded male sex-determining region conserved during the evolution of homothallism in the green alga Volvox.</title>
        <authorList>
            <person name="Yamamoto K."/>
            <person name="Matsuzaki R."/>
            <person name="Mahakham W."/>
            <person name="Heman W."/>
            <person name="Sekimoto H."/>
            <person name="Kawachi M."/>
            <person name="Minakuchi Y."/>
            <person name="Toyoda A."/>
            <person name="Nozaki H."/>
        </authorList>
    </citation>
    <scope>NUCLEOTIDE SEQUENCE [LARGE SCALE GENOMIC DNA]</scope>
    <source>
        <strain evidence="2 3">NIES-4468</strain>
    </source>
</reference>
<dbReference type="Proteomes" id="UP001165090">
    <property type="component" value="Unassembled WGS sequence"/>
</dbReference>
<dbReference type="InterPro" id="IPR052334">
    <property type="entry name" value="G8_domain-comF-like"/>
</dbReference>
<keyword evidence="3" id="KW-1185">Reference proteome</keyword>
<dbReference type="InterPro" id="IPR055401">
    <property type="entry name" value="CEMIP_beta-hel_dom"/>
</dbReference>
<organism evidence="2 3">
    <name type="scientific">Volvox africanus</name>
    <dbReference type="NCBI Taxonomy" id="51714"/>
    <lineage>
        <taxon>Eukaryota</taxon>
        <taxon>Viridiplantae</taxon>
        <taxon>Chlorophyta</taxon>
        <taxon>core chlorophytes</taxon>
        <taxon>Chlorophyceae</taxon>
        <taxon>CS clade</taxon>
        <taxon>Chlamydomonadales</taxon>
        <taxon>Volvocaceae</taxon>
        <taxon>Volvox</taxon>
    </lineage>
</organism>
<gene>
    <name evidence="2" type="ORF">VaNZ11_016432</name>
</gene>